<feature type="compositionally biased region" description="Low complexity" evidence="9">
    <location>
        <begin position="322"/>
        <end position="341"/>
    </location>
</feature>
<dbReference type="CDD" id="cd11386">
    <property type="entry name" value="MCP_signal"/>
    <property type="match status" value="1"/>
</dbReference>
<dbReference type="GO" id="GO:0005886">
    <property type="term" value="C:plasma membrane"/>
    <property type="evidence" value="ECO:0007669"/>
    <property type="project" value="UniProtKB-SubCell"/>
</dbReference>
<keyword evidence="5 10" id="KW-0472">Membrane</keyword>
<evidence type="ECO:0000256" key="4">
    <source>
        <dbReference type="ARBA" id="ARBA00022989"/>
    </source>
</evidence>
<dbReference type="GO" id="GO:0006935">
    <property type="term" value="P:chemotaxis"/>
    <property type="evidence" value="ECO:0007669"/>
    <property type="project" value="InterPro"/>
</dbReference>
<dbReference type="PROSITE" id="PS50111">
    <property type="entry name" value="CHEMOTAXIS_TRANSDUC_2"/>
    <property type="match status" value="1"/>
</dbReference>
<dbReference type="InterPro" id="IPR004090">
    <property type="entry name" value="Chemotax_Me-accpt_rcpt"/>
</dbReference>
<protein>
    <submittedName>
        <fullName evidence="13">Methyl-accepting chemotaxis protein</fullName>
    </submittedName>
</protein>
<feature type="domain" description="Methyl-accepting transducer" evidence="11">
    <location>
        <begin position="281"/>
        <end position="517"/>
    </location>
</feature>
<dbReference type="Gene3D" id="1.10.287.950">
    <property type="entry name" value="Methyl-accepting chemotaxis protein"/>
    <property type="match status" value="1"/>
</dbReference>
<dbReference type="GO" id="GO:0004888">
    <property type="term" value="F:transmembrane signaling receptor activity"/>
    <property type="evidence" value="ECO:0007669"/>
    <property type="project" value="InterPro"/>
</dbReference>
<evidence type="ECO:0000256" key="2">
    <source>
        <dbReference type="ARBA" id="ARBA00022475"/>
    </source>
</evidence>
<dbReference type="PRINTS" id="PR00260">
    <property type="entry name" value="CHEMTRNSDUCR"/>
</dbReference>
<evidence type="ECO:0000259" key="11">
    <source>
        <dbReference type="PROSITE" id="PS50111"/>
    </source>
</evidence>
<feature type="transmembrane region" description="Helical" evidence="10">
    <location>
        <begin position="199"/>
        <end position="220"/>
    </location>
</feature>
<evidence type="ECO:0000256" key="3">
    <source>
        <dbReference type="ARBA" id="ARBA00022692"/>
    </source>
</evidence>
<dbReference type="SMART" id="SM01049">
    <property type="entry name" value="Cache_2"/>
    <property type="match status" value="1"/>
</dbReference>
<dbReference type="SMART" id="SM00283">
    <property type="entry name" value="MA"/>
    <property type="match status" value="1"/>
</dbReference>
<evidence type="ECO:0000313" key="13">
    <source>
        <dbReference type="EMBL" id="AYV23555.1"/>
    </source>
</evidence>
<dbReference type="PROSITE" id="PS50885">
    <property type="entry name" value="HAMP"/>
    <property type="match status" value="1"/>
</dbReference>
<dbReference type="InterPro" id="IPR033480">
    <property type="entry name" value="sCache_2"/>
</dbReference>
<dbReference type="FunFam" id="1.10.287.950:FF:000001">
    <property type="entry name" value="Methyl-accepting chemotaxis sensory transducer"/>
    <property type="match status" value="1"/>
</dbReference>
<evidence type="ECO:0000256" key="6">
    <source>
        <dbReference type="ARBA" id="ARBA00023224"/>
    </source>
</evidence>
<dbReference type="Gene3D" id="3.30.450.20">
    <property type="entry name" value="PAS domain"/>
    <property type="match status" value="1"/>
</dbReference>
<proteinExistence type="inferred from homology"/>
<dbReference type="Pfam" id="PF00672">
    <property type="entry name" value="HAMP"/>
    <property type="match status" value="1"/>
</dbReference>
<evidence type="ECO:0000256" key="8">
    <source>
        <dbReference type="PROSITE-ProRule" id="PRU00284"/>
    </source>
</evidence>
<reference evidence="13 14" key="1">
    <citation type="submission" date="2018-11" db="EMBL/GenBank/DDBJ databases">
        <title>Complete Genome Sequence of Vbrio mediterranei 117-T6: a Potential Pathogen Bacteria Isolated from the Conchocelis of Pyropia.</title>
        <authorList>
            <person name="Liu Q."/>
        </authorList>
    </citation>
    <scope>NUCLEOTIDE SEQUENCE [LARGE SCALE GENOMIC DNA]</scope>
    <source>
        <strain evidence="13 14">117-T6</strain>
    </source>
</reference>
<feature type="domain" description="HAMP" evidence="12">
    <location>
        <begin position="222"/>
        <end position="276"/>
    </location>
</feature>
<accession>A0A3G4VGQ2</accession>
<organism evidence="13 14">
    <name type="scientific">Vibrio mediterranei</name>
    <dbReference type="NCBI Taxonomy" id="689"/>
    <lineage>
        <taxon>Bacteria</taxon>
        <taxon>Pseudomonadati</taxon>
        <taxon>Pseudomonadota</taxon>
        <taxon>Gammaproteobacteria</taxon>
        <taxon>Vibrionales</taxon>
        <taxon>Vibrionaceae</taxon>
        <taxon>Vibrio</taxon>
    </lineage>
</organism>
<feature type="region of interest" description="Disordered" evidence="9">
    <location>
        <begin position="322"/>
        <end position="344"/>
    </location>
</feature>
<evidence type="ECO:0000313" key="14">
    <source>
        <dbReference type="Proteomes" id="UP000279760"/>
    </source>
</evidence>
<evidence type="ECO:0000256" key="5">
    <source>
        <dbReference type="ARBA" id="ARBA00023136"/>
    </source>
</evidence>
<dbReference type="Pfam" id="PF00015">
    <property type="entry name" value="MCPsignal"/>
    <property type="match status" value="1"/>
</dbReference>
<dbReference type="Proteomes" id="UP000279760">
    <property type="component" value="Chromosome 2"/>
</dbReference>
<keyword evidence="3 10" id="KW-0812">Transmembrane</keyword>
<evidence type="ECO:0000256" key="1">
    <source>
        <dbReference type="ARBA" id="ARBA00004651"/>
    </source>
</evidence>
<dbReference type="Pfam" id="PF17200">
    <property type="entry name" value="sCache_2"/>
    <property type="match status" value="1"/>
</dbReference>
<evidence type="ECO:0000256" key="9">
    <source>
        <dbReference type="SAM" id="MobiDB-lite"/>
    </source>
</evidence>
<evidence type="ECO:0000256" key="7">
    <source>
        <dbReference type="ARBA" id="ARBA00029447"/>
    </source>
</evidence>
<comment type="similarity">
    <text evidence="7">Belongs to the methyl-accepting chemotaxis (MCP) protein family.</text>
</comment>
<keyword evidence="2" id="KW-1003">Cell membrane</keyword>
<sequence length="553" mass="60495">MNLSIRKRLYVLTILPLLLVTLGILGVTYSKVSELNQQQFDDTRESLLINKKQELRNYLQLAKSSLLPLIEKKSQREEVLQLLKNLEYGENGYLFGYDSKGNRLLVGKNGSGLGQNFIDAKDSKGNLFIKDLINNAKSNAFTTYYFPKPGQTNPEAKLSYSIYIPEWDLILGTGFYIDDIDTTISAMEQQATEALNAKIITIILLSGLTLVVVFGMATFINRSIMKPLDKFDASLKTFATGDADLTARMESFDAPEFKRLGENFNAFVSSLQEIITNVSETSHIVVEETRAMKGRAMQVDSLATNQREETEQVATAMTEMTTTSSEISSNATSAATSAQQADENARDAQQTVNTAATSVQALADEVLQASSVISKLEEDVKNISTSLTVIQDIAEQTNLLALNAAIEAARAGEQGRGFAVVADEVRQLASRTQDSTGEIHQMIEQLKSASDEAVRAMDSSRTRGDETVRQTNDAATAIEEIQRAIANIHDMNALIATATEEQAIVGKDIAQRIVVISDQSGESAQLAGLNKSGSDNLNQRATQLEQLVSRFTV</sequence>
<evidence type="ECO:0000259" key="12">
    <source>
        <dbReference type="PROSITE" id="PS50885"/>
    </source>
</evidence>
<name>A0A3G4VGQ2_9VIBR</name>
<keyword evidence="4 10" id="KW-1133">Transmembrane helix</keyword>
<dbReference type="AlphaFoldDB" id="A0A3G4VGQ2"/>
<evidence type="ECO:0000256" key="10">
    <source>
        <dbReference type="SAM" id="Phobius"/>
    </source>
</evidence>
<gene>
    <name evidence="13" type="ORF">ECB94_19890</name>
</gene>
<comment type="subcellular location">
    <subcellularLocation>
        <location evidence="1">Cell membrane</location>
        <topology evidence="1">Multi-pass membrane protein</topology>
    </subcellularLocation>
</comment>
<dbReference type="PANTHER" id="PTHR32089:SF119">
    <property type="entry name" value="METHYL-ACCEPTING CHEMOTAXIS PROTEIN CTPL"/>
    <property type="match status" value="1"/>
</dbReference>
<dbReference type="EMBL" id="CP033578">
    <property type="protein sequence ID" value="AYV23555.1"/>
    <property type="molecule type" value="Genomic_DNA"/>
</dbReference>
<dbReference type="PANTHER" id="PTHR32089">
    <property type="entry name" value="METHYL-ACCEPTING CHEMOTAXIS PROTEIN MCPB"/>
    <property type="match status" value="1"/>
</dbReference>
<dbReference type="SUPFAM" id="SSF58104">
    <property type="entry name" value="Methyl-accepting chemotaxis protein (MCP) signaling domain"/>
    <property type="match status" value="1"/>
</dbReference>
<keyword evidence="6 8" id="KW-0807">Transducer</keyword>
<dbReference type="InterPro" id="IPR003660">
    <property type="entry name" value="HAMP_dom"/>
</dbReference>
<dbReference type="GO" id="GO:0007165">
    <property type="term" value="P:signal transduction"/>
    <property type="evidence" value="ECO:0007669"/>
    <property type="project" value="UniProtKB-KW"/>
</dbReference>
<dbReference type="RefSeq" id="WP_124941493.1">
    <property type="nucleotide sequence ID" value="NZ_CP033578.1"/>
</dbReference>
<dbReference type="InterPro" id="IPR004089">
    <property type="entry name" value="MCPsignal_dom"/>
</dbReference>
<dbReference type="SMART" id="SM00304">
    <property type="entry name" value="HAMP"/>
    <property type="match status" value="1"/>
</dbReference>